<feature type="transmembrane region" description="Helical" evidence="6">
    <location>
        <begin position="115"/>
        <end position="137"/>
    </location>
</feature>
<evidence type="ECO:0000259" key="7">
    <source>
        <dbReference type="PROSITE" id="PS50887"/>
    </source>
</evidence>
<dbReference type="InterPro" id="IPR043128">
    <property type="entry name" value="Rev_trsase/Diguanyl_cyclase"/>
</dbReference>
<dbReference type="InterPro" id="IPR033424">
    <property type="entry name" value="MASE4"/>
</dbReference>
<dbReference type="GO" id="GO:0043709">
    <property type="term" value="P:cell adhesion involved in single-species biofilm formation"/>
    <property type="evidence" value="ECO:0007669"/>
    <property type="project" value="TreeGrafter"/>
</dbReference>
<evidence type="ECO:0000256" key="1">
    <source>
        <dbReference type="ARBA" id="ARBA00001946"/>
    </source>
</evidence>
<feature type="transmembrane region" description="Helical" evidence="6">
    <location>
        <begin position="74"/>
        <end position="95"/>
    </location>
</feature>
<evidence type="ECO:0000256" key="2">
    <source>
        <dbReference type="ARBA" id="ARBA00004665"/>
    </source>
</evidence>
<dbReference type="RefSeq" id="WP_125293434.1">
    <property type="nucleotide sequence ID" value="NZ_DAIRID010000031.1"/>
</dbReference>
<evidence type="ECO:0000256" key="6">
    <source>
        <dbReference type="SAM" id="Phobius"/>
    </source>
</evidence>
<dbReference type="Gene3D" id="3.30.70.270">
    <property type="match status" value="1"/>
</dbReference>
<keyword evidence="6" id="KW-0812">Transmembrane</keyword>
<gene>
    <name evidence="8" type="ORF">EGT71_09640</name>
</gene>
<dbReference type="NCBIfam" id="TIGR00254">
    <property type="entry name" value="GGDEF"/>
    <property type="match status" value="1"/>
</dbReference>
<dbReference type="EC" id="2.7.7.65" evidence="3"/>
<dbReference type="GO" id="GO:0005886">
    <property type="term" value="C:plasma membrane"/>
    <property type="evidence" value="ECO:0007669"/>
    <property type="project" value="TreeGrafter"/>
</dbReference>
<evidence type="ECO:0000256" key="3">
    <source>
        <dbReference type="ARBA" id="ARBA00012528"/>
    </source>
</evidence>
<comment type="caution">
    <text evidence="8">The sequence shown here is derived from an EMBL/GenBank/DDBJ whole genome shotgun (WGS) entry which is preliminary data.</text>
</comment>
<evidence type="ECO:0000256" key="5">
    <source>
        <dbReference type="ARBA" id="ARBA00034247"/>
    </source>
</evidence>
<accession>A0A427V1R8</accession>
<dbReference type="SUPFAM" id="SSF55073">
    <property type="entry name" value="Nucleotide cyclase"/>
    <property type="match status" value="1"/>
</dbReference>
<dbReference type="Pfam" id="PF17158">
    <property type="entry name" value="MASE4"/>
    <property type="match status" value="1"/>
</dbReference>
<evidence type="ECO:0000313" key="8">
    <source>
        <dbReference type="EMBL" id="RSE26674.1"/>
    </source>
</evidence>
<dbReference type="InterPro" id="IPR029787">
    <property type="entry name" value="Nucleotide_cyclase"/>
</dbReference>
<dbReference type="CDD" id="cd01949">
    <property type="entry name" value="GGDEF"/>
    <property type="match status" value="1"/>
</dbReference>
<comment type="catalytic activity">
    <reaction evidence="5">
        <text>2 GTP = 3',3'-c-di-GMP + 2 diphosphate</text>
        <dbReference type="Rhea" id="RHEA:24898"/>
        <dbReference type="ChEBI" id="CHEBI:33019"/>
        <dbReference type="ChEBI" id="CHEBI:37565"/>
        <dbReference type="ChEBI" id="CHEBI:58805"/>
        <dbReference type="EC" id="2.7.7.65"/>
    </reaction>
</comment>
<dbReference type="Proteomes" id="UP000275331">
    <property type="component" value="Unassembled WGS sequence"/>
</dbReference>
<dbReference type="SMART" id="SM00267">
    <property type="entry name" value="GGDEF"/>
    <property type="match status" value="1"/>
</dbReference>
<dbReference type="PROSITE" id="PS50887">
    <property type="entry name" value="GGDEF"/>
    <property type="match status" value="1"/>
</dbReference>
<feature type="transmembrane region" description="Helical" evidence="6">
    <location>
        <begin position="196"/>
        <end position="214"/>
    </location>
</feature>
<evidence type="ECO:0000256" key="4">
    <source>
        <dbReference type="ARBA" id="ARBA00023134"/>
    </source>
</evidence>
<keyword evidence="4" id="KW-0342">GTP-binding</keyword>
<protein>
    <recommendedName>
        <fullName evidence="3">diguanylate cyclase</fullName>
        <ecNumber evidence="3">2.7.7.65</ecNumber>
    </recommendedName>
</protein>
<proteinExistence type="predicted"/>
<dbReference type="FunFam" id="3.30.70.270:FF:000001">
    <property type="entry name" value="Diguanylate cyclase domain protein"/>
    <property type="match status" value="1"/>
</dbReference>
<dbReference type="EMBL" id="RHXB01000005">
    <property type="protein sequence ID" value="RSE26674.1"/>
    <property type="molecule type" value="Genomic_DNA"/>
</dbReference>
<dbReference type="AlphaFoldDB" id="A0A427V1R8"/>
<keyword evidence="6" id="KW-1133">Transmembrane helix</keyword>
<sequence>MFKRMMTPFTKKLIFTLLSLSFFLVLHLLFTHHFKHPTQLSPMLYPGLTILLMVLHLLIACLLFMRVYCDSKRFYLVAIASGFMGSALIMTGTLASFPAWFTNQAAGGGNYNDAAIFMLFRHIILASMCSCTALFYALRARIDGTIMRLTCFIWVIGATLLLMTLGYLYSSYNPLLSVMLIDEYSLSWQALWQNKIAYLMIAMWFASLALIIHFSHLKNLLWLGLAILCVGDIGTLIIMLSDPHTNSLAWFYSRIFETVSALIILLVLLCDVFQLYQRSYHKYQISYHNSLHDTLSGLYNRRFLFEHAQHALKSASAEKPVSFVLCDIDHFKQINDRYGHLQGDKVINFIGQLLLNAVRSHDVAARTGGEEFVLMLNGTSNVNAMNIAHRIKSQIAGQDARSSQGALPKPVTMSMGVYTVTEANCTIEECLERADQAMYRAKKEGRNRVVNYH</sequence>
<evidence type="ECO:0000313" key="9">
    <source>
        <dbReference type="Proteomes" id="UP000275331"/>
    </source>
</evidence>
<comment type="pathway">
    <text evidence="2">Purine metabolism; 3',5'-cyclic di-GMP biosynthesis.</text>
</comment>
<dbReference type="GO" id="GO:0052621">
    <property type="term" value="F:diguanylate cyclase activity"/>
    <property type="evidence" value="ECO:0007669"/>
    <property type="project" value="UniProtKB-EC"/>
</dbReference>
<dbReference type="OrthoDB" id="9812260at2"/>
<dbReference type="PANTHER" id="PTHR45138:SF9">
    <property type="entry name" value="DIGUANYLATE CYCLASE DGCM-RELATED"/>
    <property type="match status" value="1"/>
</dbReference>
<comment type="cofactor">
    <cofactor evidence="1">
        <name>Mg(2+)</name>
        <dbReference type="ChEBI" id="CHEBI:18420"/>
    </cofactor>
</comment>
<feature type="transmembrane region" description="Helical" evidence="6">
    <location>
        <begin position="47"/>
        <end position="67"/>
    </location>
</feature>
<feature type="transmembrane region" description="Helical" evidence="6">
    <location>
        <begin position="221"/>
        <end position="240"/>
    </location>
</feature>
<feature type="transmembrane region" description="Helical" evidence="6">
    <location>
        <begin position="149"/>
        <end position="169"/>
    </location>
</feature>
<feature type="transmembrane region" description="Helical" evidence="6">
    <location>
        <begin position="252"/>
        <end position="276"/>
    </location>
</feature>
<dbReference type="GO" id="GO:1902201">
    <property type="term" value="P:negative regulation of bacterial-type flagellum-dependent cell motility"/>
    <property type="evidence" value="ECO:0007669"/>
    <property type="project" value="TreeGrafter"/>
</dbReference>
<dbReference type="InterPro" id="IPR000160">
    <property type="entry name" value="GGDEF_dom"/>
</dbReference>
<keyword evidence="6" id="KW-0472">Membrane</keyword>
<reference evidence="8 9" key="1">
    <citation type="submission" date="2018-10" db="EMBL/GenBank/DDBJ databases">
        <title>Transmission dynamics of multidrug resistant bacteria on intensive care unit surfaces.</title>
        <authorList>
            <person name="D'Souza A.W."/>
            <person name="Potter R.F."/>
            <person name="Wallace M."/>
            <person name="Shupe A."/>
            <person name="Patel S."/>
            <person name="Sun S."/>
            <person name="Gul D."/>
            <person name="Kwon J.H."/>
            <person name="Andleeb S."/>
            <person name="Burnham C.-A.D."/>
            <person name="Dantas G."/>
        </authorList>
    </citation>
    <scope>NUCLEOTIDE SEQUENCE [LARGE SCALE GENOMIC DNA]</scope>
    <source>
        <strain evidence="8 9">AS_373</strain>
    </source>
</reference>
<dbReference type="GO" id="GO:0005525">
    <property type="term" value="F:GTP binding"/>
    <property type="evidence" value="ECO:0007669"/>
    <property type="project" value="UniProtKB-KW"/>
</dbReference>
<keyword evidence="4" id="KW-0547">Nucleotide-binding</keyword>
<dbReference type="PANTHER" id="PTHR45138">
    <property type="entry name" value="REGULATORY COMPONENTS OF SENSORY TRANSDUCTION SYSTEM"/>
    <property type="match status" value="1"/>
</dbReference>
<name>A0A427V1R8_9ENTR</name>
<feature type="domain" description="GGDEF" evidence="7">
    <location>
        <begin position="319"/>
        <end position="453"/>
    </location>
</feature>
<dbReference type="Pfam" id="PF00990">
    <property type="entry name" value="GGDEF"/>
    <property type="match status" value="1"/>
</dbReference>
<organism evidence="8 9">
    <name type="scientific">Atlantibacter subterraneus</name>
    <dbReference type="NCBI Taxonomy" id="255519"/>
    <lineage>
        <taxon>Bacteria</taxon>
        <taxon>Pseudomonadati</taxon>
        <taxon>Pseudomonadota</taxon>
        <taxon>Gammaproteobacteria</taxon>
        <taxon>Enterobacterales</taxon>
        <taxon>Enterobacteriaceae</taxon>
        <taxon>Atlantibacter</taxon>
    </lineage>
</organism>
<dbReference type="InterPro" id="IPR050469">
    <property type="entry name" value="Diguanylate_Cyclase"/>
</dbReference>